<dbReference type="GO" id="GO:0005634">
    <property type="term" value="C:nucleus"/>
    <property type="evidence" value="ECO:0007669"/>
    <property type="project" value="UniProtKB-SubCell"/>
</dbReference>
<evidence type="ECO:0000256" key="2">
    <source>
        <dbReference type="ARBA" id="ARBA00022724"/>
    </source>
</evidence>
<evidence type="ECO:0000313" key="5">
    <source>
        <dbReference type="Proteomes" id="UP000887574"/>
    </source>
</evidence>
<sequence length="70" mass="8123">MAELRAGIVRLHEQGYSVMDISRMMKCPNQTVSYAIRRYEETQSNADRPRSGRPATATTPENIRKIERKR</sequence>
<dbReference type="GO" id="GO:0003677">
    <property type="term" value="F:DNA binding"/>
    <property type="evidence" value="ECO:0007669"/>
    <property type="project" value="InterPro"/>
</dbReference>
<evidence type="ECO:0000259" key="4">
    <source>
        <dbReference type="PROSITE" id="PS51057"/>
    </source>
</evidence>
<feature type="domain" description="Paired" evidence="4">
    <location>
        <begin position="1"/>
        <end position="70"/>
    </location>
</feature>
<evidence type="ECO:0000256" key="1">
    <source>
        <dbReference type="ARBA" id="ARBA00004123"/>
    </source>
</evidence>
<accession>A0A915DVP8</accession>
<dbReference type="InterPro" id="IPR009057">
    <property type="entry name" value="Homeodomain-like_sf"/>
</dbReference>
<evidence type="ECO:0000313" key="6">
    <source>
        <dbReference type="WBParaSite" id="jg23682"/>
    </source>
</evidence>
<dbReference type="AlphaFoldDB" id="A0A915DVP8"/>
<dbReference type="SUPFAM" id="SSF46689">
    <property type="entry name" value="Homeodomain-like"/>
    <property type="match status" value="1"/>
</dbReference>
<dbReference type="Gene3D" id="1.10.10.10">
    <property type="entry name" value="Winged helix-like DNA-binding domain superfamily/Winged helix DNA-binding domain"/>
    <property type="match status" value="1"/>
</dbReference>
<keyword evidence="2" id="KW-0563">Paired box</keyword>
<protein>
    <submittedName>
        <fullName evidence="6">Paired domain-containing protein</fullName>
    </submittedName>
</protein>
<proteinExistence type="predicted"/>
<feature type="region of interest" description="Disordered" evidence="3">
    <location>
        <begin position="40"/>
        <end position="70"/>
    </location>
</feature>
<name>A0A915DVP8_9BILA</name>
<dbReference type="WBParaSite" id="jg23682">
    <property type="protein sequence ID" value="jg23682"/>
    <property type="gene ID" value="jg23682"/>
</dbReference>
<dbReference type="GO" id="GO:0006355">
    <property type="term" value="P:regulation of DNA-templated transcription"/>
    <property type="evidence" value="ECO:0007669"/>
    <property type="project" value="InterPro"/>
</dbReference>
<comment type="subcellular location">
    <subcellularLocation>
        <location evidence="1">Nucleus</location>
    </subcellularLocation>
</comment>
<evidence type="ECO:0000256" key="3">
    <source>
        <dbReference type="SAM" id="MobiDB-lite"/>
    </source>
</evidence>
<dbReference type="Proteomes" id="UP000887574">
    <property type="component" value="Unplaced"/>
</dbReference>
<reference evidence="6" key="1">
    <citation type="submission" date="2022-11" db="UniProtKB">
        <authorList>
            <consortium name="WormBaseParasite"/>
        </authorList>
    </citation>
    <scope>IDENTIFICATION</scope>
</reference>
<dbReference type="Pfam" id="PF13384">
    <property type="entry name" value="HTH_23"/>
    <property type="match status" value="1"/>
</dbReference>
<dbReference type="InterPro" id="IPR036388">
    <property type="entry name" value="WH-like_DNA-bd_sf"/>
</dbReference>
<dbReference type="InterPro" id="IPR001523">
    <property type="entry name" value="Paired_dom"/>
</dbReference>
<dbReference type="PROSITE" id="PS51057">
    <property type="entry name" value="PAIRED_2"/>
    <property type="match status" value="1"/>
</dbReference>
<keyword evidence="5" id="KW-1185">Reference proteome</keyword>
<organism evidence="5 6">
    <name type="scientific">Ditylenchus dipsaci</name>
    <dbReference type="NCBI Taxonomy" id="166011"/>
    <lineage>
        <taxon>Eukaryota</taxon>
        <taxon>Metazoa</taxon>
        <taxon>Ecdysozoa</taxon>
        <taxon>Nematoda</taxon>
        <taxon>Chromadorea</taxon>
        <taxon>Rhabditida</taxon>
        <taxon>Tylenchina</taxon>
        <taxon>Tylenchomorpha</taxon>
        <taxon>Sphaerularioidea</taxon>
        <taxon>Anguinidae</taxon>
        <taxon>Anguininae</taxon>
        <taxon>Ditylenchus</taxon>
    </lineage>
</organism>